<dbReference type="InterPro" id="IPR013029">
    <property type="entry name" value="YchF_C"/>
</dbReference>
<dbReference type="AlphaFoldDB" id="A0A937VZM4"/>
<comment type="caution">
    <text evidence="7">The sequence shown here is derived from an EMBL/GenBank/DDBJ whole genome shotgun (WGS) entry which is preliminary data.</text>
</comment>
<dbReference type="GO" id="GO:0005525">
    <property type="term" value="F:GTP binding"/>
    <property type="evidence" value="ECO:0007669"/>
    <property type="project" value="InterPro"/>
</dbReference>
<dbReference type="PROSITE" id="PS51880">
    <property type="entry name" value="TGS"/>
    <property type="match status" value="1"/>
</dbReference>
<keyword evidence="4" id="KW-0067">ATP-binding</keyword>
<dbReference type="SUPFAM" id="SSF52540">
    <property type="entry name" value="P-loop containing nucleoside triphosphate hydrolases"/>
    <property type="match status" value="1"/>
</dbReference>
<dbReference type="GO" id="GO:0005524">
    <property type="term" value="F:ATP binding"/>
    <property type="evidence" value="ECO:0007669"/>
    <property type="project" value="UniProtKB-KW"/>
</dbReference>
<evidence type="ECO:0000256" key="1">
    <source>
        <dbReference type="ARBA" id="ARBA00001946"/>
    </source>
</evidence>
<dbReference type="Proteomes" id="UP000712673">
    <property type="component" value="Unassembled WGS sequence"/>
</dbReference>
<dbReference type="GO" id="GO:0005737">
    <property type="term" value="C:cytoplasm"/>
    <property type="evidence" value="ECO:0007669"/>
    <property type="project" value="TreeGrafter"/>
</dbReference>
<keyword evidence="5" id="KW-0175">Coiled coil</keyword>
<dbReference type="FunFam" id="1.10.150.300:FF:000001">
    <property type="entry name" value="Ribosome-binding ATPase YchF"/>
    <property type="match status" value="1"/>
</dbReference>
<accession>A0A937VZM4</accession>
<dbReference type="InterPro" id="IPR012676">
    <property type="entry name" value="TGS-like"/>
</dbReference>
<feature type="coiled-coil region" evidence="5">
    <location>
        <begin position="97"/>
        <end position="143"/>
    </location>
</feature>
<dbReference type="Gene3D" id="3.10.20.30">
    <property type="match status" value="1"/>
</dbReference>
<evidence type="ECO:0000256" key="5">
    <source>
        <dbReference type="SAM" id="Coils"/>
    </source>
</evidence>
<dbReference type="FunFam" id="3.10.20.30:FF:000001">
    <property type="entry name" value="Ribosome-binding ATPase YchF"/>
    <property type="match status" value="1"/>
</dbReference>
<dbReference type="InterPro" id="IPR012675">
    <property type="entry name" value="Beta-grasp_dom_sf"/>
</dbReference>
<dbReference type="Gene3D" id="3.40.50.300">
    <property type="entry name" value="P-loop containing nucleotide triphosphate hydrolases"/>
    <property type="match status" value="1"/>
</dbReference>
<organism evidence="7 8">
    <name type="scientific">Tectimicrobiota bacterium</name>
    <dbReference type="NCBI Taxonomy" id="2528274"/>
    <lineage>
        <taxon>Bacteria</taxon>
        <taxon>Pseudomonadati</taxon>
        <taxon>Nitrospinota/Tectimicrobiota group</taxon>
        <taxon>Candidatus Tectimicrobiota</taxon>
    </lineage>
</organism>
<dbReference type="PANTHER" id="PTHR23305:SF18">
    <property type="entry name" value="OBG-TYPE G DOMAIN-CONTAINING PROTEIN"/>
    <property type="match status" value="1"/>
</dbReference>
<dbReference type="InterPro" id="IPR004095">
    <property type="entry name" value="TGS"/>
</dbReference>
<evidence type="ECO:0000256" key="4">
    <source>
        <dbReference type="ARBA" id="ARBA00022840"/>
    </source>
</evidence>
<dbReference type="CDD" id="cd04867">
    <property type="entry name" value="TGS_YchF_OLA1"/>
    <property type="match status" value="1"/>
</dbReference>
<feature type="non-terminal residue" evidence="7">
    <location>
        <position position="1"/>
    </location>
</feature>
<dbReference type="Pfam" id="PF06071">
    <property type="entry name" value="YchF-GTPase_C"/>
    <property type="match status" value="1"/>
</dbReference>
<dbReference type="InterPro" id="IPR004396">
    <property type="entry name" value="ATPase_YchF/OLA1"/>
</dbReference>
<feature type="domain" description="TGS" evidence="6">
    <location>
        <begin position="247"/>
        <end position="330"/>
    </location>
</feature>
<evidence type="ECO:0000256" key="3">
    <source>
        <dbReference type="ARBA" id="ARBA00022741"/>
    </source>
</evidence>
<comment type="cofactor">
    <cofactor evidence="1">
        <name>Mg(2+)</name>
        <dbReference type="ChEBI" id="CHEBI:18420"/>
    </cofactor>
</comment>
<sequence length="332" mass="37024">GTRSGSSKGDTRIVSVPDVRLEALTAMYKPRKETPATVEFVDPLVAGQQGARFVESLVALMRDADALTHVVRAFENPAVPHARGSVDAVRDFHELNNELLLADLGVVEKRLERLEKDLKKMRNVELEGEYALLQRCQEALEAEHPLRSLTLTEAERKRLRGFGLLTSKAQLVVLNLDEAQIDPAEPEVTQFRERVQDPGLEVMALYGKIESEIAQLPTEEAESFLQELGLSQSGLDRFIRTSYALLGLCSFFTAGEKEVRAWTIPQRTYAPQAAGVIHSDLERGFIRAEVIHYDDLMASGSLAKGREVGKLRIEGKEYQVQDGDVLLIRFNV</sequence>
<protein>
    <submittedName>
        <fullName evidence="7">Redox-regulated ATPase YchF</fullName>
    </submittedName>
</protein>
<evidence type="ECO:0000256" key="2">
    <source>
        <dbReference type="ARBA" id="ARBA00022723"/>
    </source>
</evidence>
<reference evidence="7" key="1">
    <citation type="submission" date="2019-03" db="EMBL/GenBank/DDBJ databases">
        <title>Lake Tanganyika Metagenome-Assembled Genomes (MAGs).</title>
        <authorList>
            <person name="Tran P."/>
        </authorList>
    </citation>
    <scope>NUCLEOTIDE SEQUENCE</scope>
    <source>
        <strain evidence="7">K_DeepCast_65m_m2_066</strain>
    </source>
</reference>
<dbReference type="PIRSF" id="PIRSF006641">
    <property type="entry name" value="CHP00092"/>
    <property type="match status" value="1"/>
</dbReference>
<gene>
    <name evidence="7" type="primary">ychF</name>
    <name evidence="7" type="ORF">FJZ47_09070</name>
</gene>
<proteinExistence type="predicted"/>
<evidence type="ECO:0000313" key="8">
    <source>
        <dbReference type="Proteomes" id="UP000712673"/>
    </source>
</evidence>
<dbReference type="GO" id="GO:0016887">
    <property type="term" value="F:ATP hydrolysis activity"/>
    <property type="evidence" value="ECO:0007669"/>
    <property type="project" value="InterPro"/>
</dbReference>
<dbReference type="EMBL" id="VGLS01000228">
    <property type="protein sequence ID" value="MBM3223937.1"/>
    <property type="molecule type" value="Genomic_DNA"/>
</dbReference>
<name>A0A937VZM4_UNCTE</name>
<dbReference type="InterPro" id="IPR027417">
    <property type="entry name" value="P-loop_NTPase"/>
</dbReference>
<dbReference type="InterPro" id="IPR023192">
    <property type="entry name" value="TGS-like_dom_sf"/>
</dbReference>
<evidence type="ECO:0000259" key="6">
    <source>
        <dbReference type="PROSITE" id="PS51880"/>
    </source>
</evidence>
<keyword evidence="2" id="KW-0479">Metal-binding</keyword>
<dbReference type="GO" id="GO:0046872">
    <property type="term" value="F:metal ion binding"/>
    <property type="evidence" value="ECO:0007669"/>
    <property type="project" value="UniProtKB-KW"/>
</dbReference>
<dbReference type="Gene3D" id="1.10.150.300">
    <property type="entry name" value="TGS-like domain"/>
    <property type="match status" value="1"/>
</dbReference>
<evidence type="ECO:0000313" key="7">
    <source>
        <dbReference type="EMBL" id="MBM3223937.1"/>
    </source>
</evidence>
<dbReference type="SUPFAM" id="SSF81271">
    <property type="entry name" value="TGS-like"/>
    <property type="match status" value="1"/>
</dbReference>
<dbReference type="PANTHER" id="PTHR23305">
    <property type="entry name" value="OBG GTPASE FAMILY"/>
    <property type="match status" value="1"/>
</dbReference>
<keyword evidence="3" id="KW-0547">Nucleotide-binding</keyword>